<organism evidence="3">
    <name type="scientific">Thraustotheca clavata</name>
    <dbReference type="NCBI Taxonomy" id="74557"/>
    <lineage>
        <taxon>Eukaryota</taxon>
        <taxon>Sar</taxon>
        <taxon>Stramenopiles</taxon>
        <taxon>Oomycota</taxon>
        <taxon>Saprolegniomycetes</taxon>
        <taxon>Saprolegniales</taxon>
        <taxon>Achlyaceae</taxon>
        <taxon>Thraustotheca</taxon>
    </lineage>
</organism>
<protein>
    <submittedName>
        <fullName evidence="3">Secreted protein</fullName>
    </submittedName>
</protein>
<feature type="compositionally biased region" description="Low complexity" evidence="1">
    <location>
        <begin position="125"/>
        <end position="160"/>
    </location>
</feature>
<dbReference type="AlphaFoldDB" id="A0A0A7CLG7"/>
<evidence type="ECO:0000313" key="4">
    <source>
        <dbReference type="EMBL" id="OQR96618.1"/>
    </source>
</evidence>
<reference evidence="3 5" key="1">
    <citation type="journal article" date="2014" name="Genome Biol. Evol.">
        <title>The secreted proteins of Achlya hypogyna and Thraustotheca clavata identify the ancestral oomycete secretome and reveal gene acquisitions by horizontal gene transfer.</title>
        <authorList>
            <person name="Misner I."/>
            <person name="Blouin N."/>
            <person name="Leonard G."/>
            <person name="Richards T.A."/>
            <person name="Lane C.E."/>
        </authorList>
    </citation>
    <scope>NUCLEOTIDE SEQUENCE</scope>
    <source>
        <strain evidence="3 5">ATCC 34112</strain>
    </source>
</reference>
<feature type="region of interest" description="Disordered" evidence="1">
    <location>
        <begin position="123"/>
        <end position="168"/>
    </location>
</feature>
<evidence type="ECO:0000256" key="1">
    <source>
        <dbReference type="SAM" id="MobiDB-lite"/>
    </source>
</evidence>
<dbReference type="EMBL" id="JNBS01001960">
    <property type="protein sequence ID" value="OQR96618.1"/>
    <property type="molecule type" value="Genomic_DNA"/>
</dbReference>
<name>A0A0A7CLG7_9STRA</name>
<dbReference type="EMBL" id="KM038151">
    <property type="protein sequence ID" value="AIG55612.1"/>
    <property type="molecule type" value="Genomic_DNA"/>
</dbReference>
<dbReference type="OrthoDB" id="76697at2759"/>
<feature type="signal peptide" evidence="2">
    <location>
        <begin position="1"/>
        <end position="17"/>
    </location>
</feature>
<accession>A0A0A7CLG7</accession>
<proteinExistence type="predicted"/>
<evidence type="ECO:0000256" key="2">
    <source>
        <dbReference type="SAM" id="SignalP"/>
    </source>
</evidence>
<evidence type="ECO:0000313" key="5">
    <source>
        <dbReference type="Proteomes" id="UP000243217"/>
    </source>
</evidence>
<feature type="chain" id="PRO_5002036898" evidence="2">
    <location>
        <begin position="18"/>
        <end position="305"/>
    </location>
</feature>
<gene>
    <name evidence="4" type="ORF">THRCLA_07232</name>
</gene>
<keyword evidence="2" id="KW-0732">Signal</keyword>
<evidence type="ECO:0000313" key="3">
    <source>
        <dbReference type="EMBL" id="AIG55612.1"/>
    </source>
</evidence>
<sequence length="305" mass="32008">MKSTLAFLVGLLATASAADCTTEQFSPMLALAKDPTSSYALCAKDMSEDPANMAVPGWVPTTKAMFQAFSTSANCKAFYTMSMTLMKAITPPCSLTVNGMALTTETFSAIDYDTAVATMKATWNSKSTGSSNSTSTTTTSTTAPATVAGPTTAAPATTTPKPTPKPKDCAPDEFSGMLAYASDPKESYAKCSKDINEDITNMAKTGWAPATKAMVDAFSASDNCRSFYRTSMQMYMMYTPPCIVHQLGLALPTNILGAIPFDTAVMTMRAALTRKATPTTAPTSSSTTIGVSVLVVVTTAVWALI</sequence>
<dbReference type="Proteomes" id="UP000243217">
    <property type="component" value="Unassembled WGS sequence"/>
</dbReference>
<keyword evidence="5" id="KW-1185">Reference proteome</keyword>